<dbReference type="PANTHER" id="PTHR32479">
    <property type="entry name" value="GLYCOLATE OXIDASE IRON-SULFUR SUBUNIT"/>
    <property type="match status" value="1"/>
</dbReference>
<evidence type="ECO:0000256" key="5">
    <source>
        <dbReference type="ARBA" id="ARBA00023014"/>
    </source>
</evidence>
<feature type="domain" description="Cysteine-rich" evidence="6">
    <location>
        <begin position="198"/>
        <end position="283"/>
    </location>
</feature>
<dbReference type="Proteomes" id="UP000068905">
    <property type="component" value="Chromosome"/>
</dbReference>
<dbReference type="PATRIC" id="fig|1125411.7.peg.165"/>
<protein>
    <submittedName>
        <fullName evidence="7">Fe-S oxidoreductase</fullName>
    </submittedName>
</protein>
<dbReference type="GO" id="GO:0016491">
    <property type="term" value="F:oxidoreductase activity"/>
    <property type="evidence" value="ECO:0007669"/>
    <property type="project" value="UniProtKB-ARBA"/>
</dbReference>
<evidence type="ECO:0000313" key="8">
    <source>
        <dbReference type="Proteomes" id="UP000068905"/>
    </source>
</evidence>
<keyword evidence="1" id="KW-0004">4Fe-4S</keyword>
<dbReference type="EMBL" id="CP006911">
    <property type="protein sequence ID" value="ALE01283.1"/>
    <property type="molecule type" value="Genomic_DNA"/>
</dbReference>
<dbReference type="GO" id="GO:0051539">
    <property type="term" value="F:4 iron, 4 sulfur cluster binding"/>
    <property type="evidence" value="ECO:0007669"/>
    <property type="project" value="UniProtKB-KW"/>
</dbReference>
<dbReference type="KEGG" id="tsn:W908_00840"/>
<dbReference type="PANTHER" id="PTHR32479:SF19">
    <property type="entry name" value="ANAEROBIC GLYCEROL-3-PHOSPHATE DEHYDROGENASE SUBUNIT C"/>
    <property type="match status" value="1"/>
</dbReference>
<evidence type="ECO:0000256" key="3">
    <source>
        <dbReference type="ARBA" id="ARBA00022737"/>
    </source>
</evidence>
<proteinExistence type="predicted"/>
<dbReference type="OrthoDB" id="9765258at2"/>
<evidence type="ECO:0000259" key="6">
    <source>
        <dbReference type="Pfam" id="PF02754"/>
    </source>
</evidence>
<evidence type="ECO:0000313" key="7">
    <source>
        <dbReference type="EMBL" id="ALE01283.1"/>
    </source>
</evidence>
<sequence length="434" mass="49110">MSKFKEGNLEAPTRHPLNWKDKDFYDEDSLNNELERVFDICHGCRRCVSLCKSFPTLFDLIDESKTFEVDGVDKADYKKVVDQCYLCDLCYIAKCPYVPPHDFNVDFPHLMLRAKAIQFKKGETKLSHKILTSPQKVGAIASKPVISPVVNWSNKNKTLRKVTQKVLGVHENAVVPTYHSKSLSKVFVEESSDSQFKVAIFGTCYGEYNDPKTVIDLVDVLRHNNVEVKLIKKTQCCGMPKMELGDLDSVEKYANENIEPLMELVKDGYKLIAPIPSCVLMFKNELPMILNENEDIKAISDAFYDPFEYLSLLIENNHFDDKFKAIDKEILYPMACHQRVQNIGAHTKKILGLIPDLDVNIAERCSGHDGTYGVRKETHTYSVKIGMPVAKKITDTTDLVVSDCVMAGNHVAHIATQDIESIHPISLVKLAYDL</sequence>
<dbReference type="Pfam" id="PF13534">
    <property type="entry name" value="Fer4_17"/>
    <property type="match status" value="1"/>
</dbReference>
<dbReference type="InterPro" id="IPR004017">
    <property type="entry name" value="Cys_rich_dom"/>
</dbReference>
<reference evidence="7 8" key="1">
    <citation type="journal article" date="2015" name="Genome Announc.">
        <title>Genome Sequence of 'Candidatus Thioglobus singularis' Strain PS1, a Mixotroph from the SUP05 Clade of Marine Gammaproteobacteria.</title>
        <authorList>
            <person name="Marshall K.T."/>
            <person name="Morris R.M."/>
        </authorList>
    </citation>
    <scope>NUCLEOTIDE SEQUENCE [LARGE SCALE GENOMIC DNA]</scope>
    <source>
        <strain evidence="7 8">PS1</strain>
    </source>
</reference>
<organism evidence="7 8">
    <name type="scientific">Candidatus Pseudothioglobus singularis PS1</name>
    <dbReference type="NCBI Taxonomy" id="1125411"/>
    <lineage>
        <taxon>Bacteria</taxon>
        <taxon>Pseudomonadati</taxon>
        <taxon>Pseudomonadota</taxon>
        <taxon>Gammaproteobacteria</taxon>
        <taxon>Candidatus Pseudothioglobaceae</taxon>
        <taxon>Candidatus Pseudothioglobus</taxon>
    </lineage>
</organism>
<dbReference type="STRING" id="1125411.W908_00840"/>
<evidence type="ECO:0000256" key="2">
    <source>
        <dbReference type="ARBA" id="ARBA00022723"/>
    </source>
</evidence>
<gene>
    <name evidence="7" type="ORF">W908_00840</name>
</gene>
<dbReference type="AlphaFoldDB" id="A0A0M4L333"/>
<accession>A0A0M4L333</accession>
<keyword evidence="4" id="KW-0408">Iron</keyword>
<dbReference type="RefSeq" id="WP_053819563.1">
    <property type="nucleotide sequence ID" value="NZ_CP006911.1"/>
</dbReference>
<dbReference type="SUPFAM" id="SSF54862">
    <property type="entry name" value="4Fe-4S ferredoxins"/>
    <property type="match status" value="1"/>
</dbReference>
<keyword evidence="8" id="KW-1185">Reference proteome</keyword>
<keyword evidence="3" id="KW-0677">Repeat</keyword>
<keyword evidence="5" id="KW-0411">Iron-sulfur</keyword>
<evidence type="ECO:0000256" key="4">
    <source>
        <dbReference type="ARBA" id="ARBA00023004"/>
    </source>
</evidence>
<keyword evidence="2" id="KW-0479">Metal-binding</keyword>
<name>A0A0M4L333_9GAMM</name>
<dbReference type="Pfam" id="PF02754">
    <property type="entry name" value="CCG"/>
    <property type="match status" value="1"/>
</dbReference>
<evidence type="ECO:0000256" key="1">
    <source>
        <dbReference type="ARBA" id="ARBA00022485"/>
    </source>
</evidence>
<dbReference type="GO" id="GO:0046872">
    <property type="term" value="F:metal ion binding"/>
    <property type="evidence" value="ECO:0007669"/>
    <property type="project" value="UniProtKB-KW"/>
</dbReference>